<evidence type="ECO:0008006" key="2">
    <source>
        <dbReference type="Google" id="ProtNLM"/>
    </source>
</evidence>
<evidence type="ECO:0000313" key="1">
    <source>
        <dbReference type="EMBL" id="JAH31531.1"/>
    </source>
</evidence>
<reference evidence="1" key="2">
    <citation type="journal article" date="2015" name="Fish Shellfish Immunol.">
        <title>Early steps in the European eel (Anguilla anguilla)-Vibrio vulnificus interaction in the gills: Role of the RtxA13 toxin.</title>
        <authorList>
            <person name="Callol A."/>
            <person name="Pajuelo D."/>
            <person name="Ebbesson L."/>
            <person name="Teles M."/>
            <person name="MacKenzie S."/>
            <person name="Amaro C."/>
        </authorList>
    </citation>
    <scope>NUCLEOTIDE SEQUENCE</scope>
</reference>
<dbReference type="AlphaFoldDB" id="A0A0E9RQS8"/>
<sequence>MTLYEPQAHLLGTILSPLLFYIYPKEFQVEDFNLSLFQYADDMTLVALLHQDDTFGESTYFRLCISPSELVSSQLVGNQSRQDKAACRSIW</sequence>
<proteinExistence type="predicted"/>
<dbReference type="EMBL" id="GBXM01077046">
    <property type="protein sequence ID" value="JAH31531.1"/>
    <property type="molecule type" value="Transcribed_RNA"/>
</dbReference>
<protein>
    <recommendedName>
        <fullName evidence="2">Reverse transcriptase domain-containing protein</fullName>
    </recommendedName>
</protein>
<reference evidence="1" key="1">
    <citation type="submission" date="2014-11" db="EMBL/GenBank/DDBJ databases">
        <authorList>
            <person name="Amaro Gonzalez C."/>
        </authorList>
    </citation>
    <scope>NUCLEOTIDE SEQUENCE</scope>
</reference>
<accession>A0A0E9RQS8</accession>
<organism evidence="1">
    <name type="scientific">Anguilla anguilla</name>
    <name type="common">European freshwater eel</name>
    <name type="synonym">Muraena anguilla</name>
    <dbReference type="NCBI Taxonomy" id="7936"/>
    <lineage>
        <taxon>Eukaryota</taxon>
        <taxon>Metazoa</taxon>
        <taxon>Chordata</taxon>
        <taxon>Craniata</taxon>
        <taxon>Vertebrata</taxon>
        <taxon>Euteleostomi</taxon>
        <taxon>Actinopterygii</taxon>
        <taxon>Neopterygii</taxon>
        <taxon>Teleostei</taxon>
        <taxon>Anguilliformes</taxon>
        <taxon>Anguillidae</taxon>
        <taxon>Anguilla</taxon>
    </lineage>
</organism>
<name>A0A0E9RQS8_ANGAN</name>